<dbReference type="AlphaFoldDB" id="A0A397UVQ4"/>
<name>A0A397UVQ4_9GLOM</name>
<keyword evidence="2" id="KW-1185">Reference proteome</keyword>
<accession>A0A397UVQ4</accession>
<organism evidence="1 2">
    <name type="scientific">Gigaspora rosea</name>
    <dbReference type="NCBI Taxonomy" id="44941"/>
    <lineage>
        <taxon>Eukaryota</taxon>
        <taxon>Fungi</taxon>
        <taxon>Fungi incertae sedis</taxon>
        <taxon>Mucoromycota</taxon>
        <taxon>Glomeromycotina</taxon>
        <taxon>Glomeromycetes</taxon>
        <taxon>Diversisporales</taxon>
        <taxon>Gigasporaceae</taxon>
        <taxon>Gigaspora</taxon>
    </lineage>
</organism>
<evidence type="ECO:0000313" key="1">
    <source>
        <dbReference type="EMBL" id="RIB11593.1"/>
    </source>
</evidence>
<dbReference type="EMBL" id="QKWP01001115">
    <property type="protein sequence ID" value="RIB11593.1"/>
    <property type="molecule type" value="Genomic_DNA"/>
</dbReference>
<gene>
    <name evidence="1" type="ORF">C2G38_96548</name>
</gene>
<reference evidence="1 2" key="1">
    <citation type="submission" date="2018-06" db="EMBL/GenBank/DDBJ databases">
        <title>Comparative genomics reveals the genomic features of Rhizophagus irregularis, R. cerebriforme, R. diaphanum and Gigaspora rosea, and their symbiotic lifestyle signature.</title>
        <authorList>
            <person name="Morin E."/>
            <person name="San Clemente H."/>
            <person name="Chen E.C.H."/>
            <person name="De La Providencia I."/>
            <person name="Hainaut M."/>
            <person name="Kuo A."/>
            <person name="Kohler A."/>
            <person name="Murat C."/>
            <person name="Tang N."/>
            <person name="Roy S."/>
            <person name="Loubradou J."/>
            <person name="Henrissat B."/>
            <person name="Grigoriev I.V."/>
            <person name="Corradi N."/>
            <person name="Roux C."/>
            <person name="Martin F.M."/>
        </authorList>
    </citation>
    <scope>NUCLEOTIDE SEQUENCE [LARGE SCALE GENOMIC DNA]</scope>
    <source>
        <strain evidence="1 2">DAOM 194757</strain>
    </source>
</reference>
<dbReference type="Proteomes" id="UP000266673">
    <property type="component" value="Unassembled WGS sequence"/>
</dbReference>
<evidence type="ECO:0000313" key="2">
    <source>
        <dbReference type="Proteomes" id="UP000266673"/>
    </source>
</evidence>
<comment type="caution">
    <text evidence="1">The sequence shown here is derived from an EMBL/GenBank/DDBJ whole genome shotgun (WGS) entry which is preliminary data.</text>
</comment>
<proteinExistence type="predicted"/>
<protein>
    <submittedName>
        <fullName evidence="1">Uncharacterized protein</fullName>
    </submittedName>
</protein>
<sequence>MFLLTKPHIILQKTIIKLIYLFLKRCNFRHSSYIYIPICLRIIGDCPCADPTTQFCCNDSYCCYNGDSCCADKSGCCAQTQCCSDGSCKQQC</sequence>
<dbReference type="OrthoDB" id="10480970at2759"/>